<keyword evidence="11" id="KW-0997">Cell inner membrane</keyword>
<evidence type="ECO:0000256" key="2">
    <source>
        <dbReference type="ARBA" id="ARBA00022475"/>
    </source>
</evidence>
<dbReference type="GO" id="GO:0009252">
    <property type="term" value="P:peptidoglycan biosynthetic process"/>
    <property type="evidence" value="ECO:0007669"/>
    <property type="project" value="UniProtKB-UniRule"/>
</dbReference>
<dbReference type="KEGG" id="wca:WEOB_219"/>
<feature type="transmembrane region" description="Helical" evidence="11">
    <location>
        <begin position="53"/>
        <end position="71"/>
    </location>
</feature>
<feature type="transmembrane region" description="Helical" evidence="11">
    <location>
        <begin position="343"/>
        <end position="367"/>
    </location>
</feature>
<comment type="similarity">
    <text evidence="11">Belongs to the SEDS family. MrdB/RodA subfamily.</text>
</comment>
<dbReference type="STRING" id="1594731.WEOB_219"/>
<feature type="transmembrane region" description="Helical" evidence="11">
    <location>
        <begin position="77"/>
        <end position="96"/>
    </location>
</feature>
<proteinExistence type="inferred from homology"/>
<dbReference type="UniPathway" id="UPA00219"/>
<dbReference type="GO" id="GO:0008360">
    <property type="term" value="P:regulation of cell shape"/>
    <property type="evidence" value="ECO:0007669"/>
    <property type="project" value="UniProtKB-KW"/>
</dbReference>
<dbReference type="GO" id="GO:0005886">
    <property type="term" value="C:plasma membrane"/>
    <property type="evidence" value="ECO:0007669"/>
    <property type="project" value="UniProtKB-SubCell"/>
</dbReference>
<dbReference type="GO" id="GO:0051301">
    <property type="term" value="P:cell division"/>
    <property type="evidence" value="ECO:0007669"/>
    <property type="project" value="InterPro"/>
</dbReference>
<keyword evidence="2 11" id="KW-1003">Cell membrane</keyword>
<comment type="catalytic activity">
    <reaction evidence="11">
        <text>[GlcNAc-(1-&gt;4)-Mur2Ac(oyl-L-Ala-gamma-D-Glu-L-Lys-D-Ala-D-Ala)](n)-di-trans,octa-cis-undecaprenyl diphosphate + beta-D-GlcNAc-(1-&gt;4)-Mur2Ac(oyl-L-Ala-gamma-D-Glu-L-Lys-D-Ala-D-Ala)-di-trans,octa-cis-undecaprenyl diphosphate = [GlcNAc-(1-&gt;4)-Mur2Ac(oyl-L-Ala-gamma-D-Glu-L-Lys-D-Ala-D-Ala)](n+1)-di-trans,octa-cis-undecaprenyl diphosphate + di-trans,octa-cis-undecaprenyl diphosphate + H(+)</text>
        <dbReference type="Rhea" id="RHEA:23708"/>
        <dbReference type="Rhea" id="RHEA-COMP:9602"/>
        <dbReference type="Rhea" id="RHEA-COMP:9603"/>
        <dbReference type="ChEBI" id="CHEBI:15378"/>
        <dbReference type="ChEBI" id="CHEBI:58405"/>
        <dbReference type="ChEBI" id="CHEBI:60033"/>
        <dbReference type="ChEBI" id="CHEBI:78435"/>
        <dbReference type="EC" id="2.4.99.28"/>
    </reaction>
</comment>
<keyword evidence="3 11" id="KW-0328">Glycosyltransferase</keyword>
<dbReference type="NCBIfam" id="TIGR02210">
    <property type="entry name" value="rodA_shape"/>
    <property type="match status" value="1"/>
</dbReference>
<keyword evidence="6 11" id="KW-0133">Cell shape</keyword>
<dbReference type="InterPro" id="IPR018365">
    <property type="entry name" value="Cell_cycle_FtsW-rel_CS"/>
</dbReference>
<feature type="transmembrane region" description="Helical" evidence="11">
    <location>
        <begin position="23"/>
        <end position="41"/>
    </location>
</feature>
<keyword evidence="8 11" id="KW-1133">Transmembrane helix</keyword>
<evidence type="ECO:0000256" key="3">
    <source>
        <dbReference type="ARBA" id="ARBA00022676"/>
    </source>
</evidence>
<dbReference type="GO" id="GO:0032153">
    <property type="term" value="C:cell division site"/>
    <property type="evidence" value="ECO:0007669"/>
    <property type="project" value="TreeGrafter"/>
</dbReference>
<organism evidence="12 13">
    <name type="scientific">Candidatus Westeberhardia cardiocondylae</name>
    <dbReference type="NCBI Taxonomy" id="1594731"/>
    <lineage>
        <taxon>Bacteria</taxon>
        <taxon>Pseudomonadati</taxon>
        <taxon>Pseudomonadota</taxon>
        <taxon>Gammaproteobacteria</taxon>
        <taxon>Enterobacterales</taxon>
        <taxon>Enterobacteriaceae</taxon>
        <taxon>ant endosymbionts</taxon>
        <taxon>Candidatus Westeberhardia</taxon>
    </lineage>
</organism>
<gene>
    <name evidence="11 12" type="primary">mrdB</name>
    <name evidence="11" type="synonym">rodA</name>
    <name evidence="12" type="ORF">WEOB_219</name>
</gene>
<evidence type="ECO:0000313" key="12">
    <source>
        <dbReference type="EMBL" id="CEN32167.1"/>
    </source>
</evidence>
<keyword evidence="10 11" id="KW-0961">Cell wall biogenesis/degradation</keyword>
<comment type="subcellular location">
    <subcellularLocation>
        <location evidence="11">Cell inner membrane</location>
        <topology evidence="11">Multi-pass membrane protein</topology>
    </subcellularLocation>
    <subcellularLocation>
        <location evidence="1">Membrane</location>
        <topology evidence="1">Multi-pass membrane protein</topology>
    </subcellularLocation>
</comment>
<dbReference type="PATRIC" id="fig|1594731.3.peg.204"/>
<dbReference type="InterPro" id="IPR011923">
    <property type="entry name" value="RodA/MrdB"/>
</dbReference>
<dbReference type="HAMAP" id="MF_02079">
    <property type="entry name" value="PGT_RodA"/>
    <property type="match status" value="1"/>
</dbReference>
<dbReference type="EC" id="2.4.99.28" evidence="11"/>
<feature type="transmembrane region" description="Helical" evidence="11">
    <location>
        <begin position="137"/>
        <end position="159"/>
    </location>
</feature>
<dbReference type="PROSITE" id="PS00428">
    <property type="entry name" value="FTSW_RODA_SPOVE"/>
    <property type="match status" value="1"/>
</dbReference>
<feature type="transmembrane region" description="Helical" evidence="11">
    <location>
        <begin position="165"/>
        <end position="181"/>
    </location>
</feature>
<evidence type="ECO:0000256" key="11">
    <source>
        <dbReference type="HAMAP-Rule" id="MF_02079"/>
    </source>
</evidence>
<dbReference type="GO" id="GO:0071555">
    <property type="term" value="P:cell wall organization"/>
    <property type="evidence" value="ECO:0007669"/>
    <property type="project" value="UniProtKB-KW"/>
</dbReference>
<evidence type="ECO:0000256" key="4">
    <source>
        <dbReference type="ARBA" id="ARBA00022679"/>
    </source>
</evidence>
<evidence type="ECO:0000256" key="10">
    <source>
        <dbReference type="ARBA" id="ARBA00023316"/>
    </source>
</evidence>
<dbReference type="Pfam" id="PF01098">
    <property type="entry name" value="FTSW_RODA_SPOVE"/>
    <property type="match status" value="1"/>
</dbReference>
<sequence>MFVMICNLKKYFFNIKLYVDRKLLFLISILLIYSIFIIWSASNENIYIIKWKIFQISVGFFSMIIFAKIPPKIYELFAPYLYILCILLLLIVNFFGHVSKGAQRWLEIGYIHFQPSEIAKISIPLMIARFIYRNNKFSSFSFINVFFLLIIVIFPIILIILQPDLGTAILILFSSFFILFLSGINWRLFFLLFILFVFFSFIYYFFFMHEYQKMRIIMLLYPEIDPFGSGYHIIQSKIAIGSGGFWGKGWLNGTQSKLKFLPECHTDFIFSVLSEEFGFIGVLFLLFLYILIIWRGLYISINAKNIFNKIVSSSLIIVFFTYIFVNIGMVSGILPIVGVPLPLISYGGSSLITLMIGFGIIMSINFYENNSK</sequence>
<evidence type="ECO:0000313" key="13">
    <source>
        <dbReference type="Proteomes" id="UP000242753"/>
    </source>
</evidence>
<dbReference type="GO" id="GO:0008955">
    <property type="term" value="F:peptidoglycan glycosyltransferase activity"/>
    <property type="evidence" value="ECO:0007669"/>
    <property type="project" value="UniProtKB-UniRule"/>
</dbReference>
<evidence type="ECO:0000256" key="5">
    <source>
        <dbReference type="ARBA" id="ARBA00022692"/>
    </source>
</evidence>
<evidence type="ECO:0000256" key="7">
    <source>
        <dbReference type="ARBA" id="ARBA00022984"/>
    </source>
</evidence>
<evidence type="ECO:0000256" key="9">
    <source>
        <dbReference type="ARBA" id="ARBA00023136"/>
    </source>
</evidence>
<keyword evidence="7 11" id="KW-0573">Peptidoglycan synthesis</keyword>
<keyword evidence="4 11" id="KW-0808">Transferase</keyword>
<dbReference type="GO" id="GO:0015648">
    <property type="term" value="F:lipid-linked peptidoglycan transporter activity"/>
    <property type="evidence" value="ECO:0007669"/>
    <property type="project" value="TreeGrafter"/>
</dbReference>
<name>A0A0H5BWT0_9ENTR</name>
<accession>A0A0H5BWT0</accession>
<keyword evidence="13" id="KW-1185">Reference proteome</keyword>
<dbReference type="Proteomes" id="UP000242753">
    <property type="component" value="Chromosome I"/>
</dbReference>
<feature type="transmembrane region" description="Helical" evidence="11">
    <location>
        <begin position="310"/>
        <end position="337"/>
    </location>
</feature>
<keyword evidence="5 11" id="KW-0812">Transmembrane</keyword>
<protein>
    <recommendedName>
        <fullName evidence="11">Peptidoglycan glycosyltransferase MrdB</fullName>
        <shortName evidence="11">PGT</shortName>
        <ecNumber evidence="11">2.4.99.28</ecNumber>
    </recommendedName>
    <alternativeName>
        <fullName evidence="11">Cell elongation protein RodA</fullName>
    </alternativeName>
    <alternativeName>
        <fullName evidence="11">Cell wall polymerase</fullName>
    </alternativeName>
    <alternativeName>
        <fullName evidence="11">Peptidoglycan polymerase</fullName>
        <shortName evidence="11">PG polymerase</shortName>
    </alternativeName>
</protein>
<reference evidence="13" key="1">
    <citation type="submission" date="2015-01" db="EMBL/GenBank/DDBJ databases">
        <authorList>
            <person name="Manzano-Marin A."/>
            <person name="Manzano-Marin A."/>
        </authorList>
    </citation>
    <scope>NUCLEOTIDE SEQUENCE [LARGE SCALE GENOMIC DNA]</scope>
    <source>
        <strain evidence="13">obscurior</strain>
    </source>
</reference>
<dbReference type="InterPro" id="IPR001182">
    <property type="entry name" value="FtsW/RodA"/>
</dbReference>
<dbReference type="EMBL" id="LN774881">
    <property type="protein sequence ID" value="CEN32167.1"/>
    <property type="molecule type" value="Genomic_DNA"/>
</dbReference>
<dbReference type="AlphaFoldDB" id="A0A0H5BWT0"/>
<comment type="pathway">
    <text evidence="11">Cell wall biogenesis; peptidoglycan biosynthesis.</text>
</comment>
<dbReference type="PANTHER" id="PTHR30474:SF1">
    <property type="entry name" value="PEPTIDOGLYCAN GLYCOSYLTRANSFERASE MRDB"/>
    <property type="match status" value="1"/>
</dbReference>
<feature type="transmembrane region" description="Helical" evidence="11">
    <location>
        <begin position="277"/>
        <end position="298"/>
    </location>
</feature>
<comment type="function">
    <text evidence="11">Peptidoglycan polymerase that is essential for cell wall elongation.</text>
</comment>
<evidence type="ECO:0000256" key="6">
    <source>
        <dbReference type="ARBA" id="ARBA00022960"/>
    </source>
</evidence>
<evidence type="ECO:0000256" key="1">
    <source>
        <dbReference type="ARBA" id="ARBA00004141"/>
    </source>
</evidence>
<keyword evidence="9 11" id="KW-0472">Membrane</keyword>
<evidence type="ECO:0000256" key="8">
    <source>
        <dbReference type="ARBA" id="ARBA00022989"/>
    </source>
</evidence>
<dbReference type="PANTHER" id="PTHR30474">
    <property type="entry name" value="CELL CYCLE PROTEIN"/>
    <property type="match status" value="1"/>
</dbReference>
<feature type="transmembrane region" description="Helical" evidence="11">
    <location>
        <begin position="188"/>
        <end position="206"/>
    </location>
</feature>